<dbReference type="PANTHER" id="PTHR30508:SF1">
    <property type="entry name" value="UPF0051 PROTEIN ABCI8, CHLOROPLASTIC-RELATED"/>
    <property type="match status" value="1"/>
</dbReference>
<dbReference type="SUPFAM" id="SSF101960">
    <property type="entry name" value="Stabilizer of iron transporter SufD"/>
    <property type="match status" value="1"/>
</dbReference>
<reference evidence="3" key="1">
    <citation type="submission" date="2022-04" db="EMBL/GenBank/DDBJ databases">
        <title>Desulfatitalea alkaliphila sp. nov., a novel anaerobic sulfate-reducing bacterium isolated from terrestrial mud volcano, Taman Peninsula, Russia.</title>
        <authorList>
            <person name="Khomyakova M.A."/>
            <person name="Merkel A.Y."/>
            <person name="Slobodkin A.I."/>
        </authorList>
    </citation>
    <scope>NUCLEOTIDE SEQUENCE</scope>
    <source>
        <strain evidence="3">M08but</strain>
    </source>
</reference>
<evidence type="ECO:0000259" key="2">
    <source>
        <dbReference type="Pfam" id="PF01458"/>
    </source>
</evidence>
<dbReference type="EMBL" id="JALJRB010000007">
    <property type="protein sequence ID" value="MCJ8500597.1"/>
    <property type="molecule type" value="Genomic_DNA"/>
</dbReference>
<sequence>MRNGRSTVDNDAPDGIDWPEYETEAENHGYVTQLTDITGDDARKFLDVGIDTSEKDRSGTFIQKDRSVIHCHARQDGVEVMSITQARQTHDWLADYLWRSIDPAQDTFTSRAKEIPHEGYFIRSAAGRHVTEPVQACLYIAKEKFSQNVHNVVIAEPDSRLQVITGCATSPHLVSGLHVGVSEFYVKKGAQLHFTMIHDWGERVNVRPRTVVHVEEGGVFVSNYISLKPVGSLQMNPITYLDGEGAVARFNSVLVAAKGCHLDVGSRVVLNAPGTRAEIISRAIAAGGTIVARGELVGKVAGVKAHLECKGLVLKEGLMHAIPELRGYVPGVEMSHEAAVGKIDQGEIEYLMARGVDEDEAVSMIVRGFLNVDIEGLPAGLRQKIDRIIHETQKDMM</sequence>
<dbReference type="AlphaFoldDB" id="A0AA41R0I6"/>
<dbReference type="RefSeq" id="WP_246905438.1">
    <property type="nucleotide sequence ID" value="NZ_JALJRB010000007.1"/>
</dbReference>
<dbReference type="InterPro" id="IPR037284">
    <property type="entry name" value="SUF_FeS_clus_asmbl_SufBD_sf"/>
</dbReference>
<evidence type="ECO:0000313" key="4">
    <source>
        <dbReference type="Proteomes" id="UP001165427"/>
    </source>
</evidence>
<evidence type="ECO:0000256" key="1">
    <source>
        <dbReference type="ARBA" id="ARBA00043967"/>
    </source>
</evidence>
<comment type="similarity">
    <text evidence="1">Belongs to the iron-sulfur cluster assembly SufBD family.</text>
</comment>
<dbReference type="Pfam" id="PF01458">
    <property type="entry name" value="SUFBD_core"/>
    <property type="match status" value="1"/>
</dbReference>
<comment type="caution">
    <text evidence="3">The sequence shown here is derived from an EMBL/GenBank/DDBJ whole genome shotgun (WGS) entry which is preliminary data.</text>
</comment>
<dbReference type="InterPro" id="IPR000825">
    <property type="entry name" value="SUF_FeS_clus_asmbl_SufBD_core"/>
</dbReference>
<name>A0AA41R0I6_9BACT</name>
<organism evidence="3 4">
    <name type="scientific">Desulfatitalea alkaliphila</name>
    <dbReference type="NCBI Taxonomy" id="2929485"/>
    <lineage>
        <taxon>Bacteria</taxon>
        <taxon>Pseudomonadati</taxon>
        <taxon>Thermodesulfobacteriota</taxon>
        <taxon>Desulfobacteria</taxon>
        <taxon>Desulfobacterales</taxon>
        <taxon>Desulfosarcinaceae</taxon>
        <taxon>Desulfatitalea</taxon>
    </lineage>
</organism>
<dbReference type="PANTHER" id="PTHR30508">
    <property type="entry name" value="FES CLUSTER ASSEMBLY PROTEIN SUF"/>
    <property type="match status" value="1"/>
</dbReference>
<evidence type="ECO:0000313" key="3">
    <source>
        <dbReference type="EMBL" id="MCJ8500597.1"/>
    </source>
</evidence>
<dbReference type="GO" id="GO:0016226">
    <property type="term" value="P:iron-sulfur cluster assembly"/>
    <property type="evidence" value="ECO:0007669"/>
    <property type="project" value="InterPro"/>
</dbReference>
<keyword evidence="4" id="KW-1185">Reference proteome</keyword>
<protein>
    <submittedName>
        <fullName evidence="3">SufD family Fe-S cluster assembly protein</fullName>
    </submittedName>
</protein>
<dbReference type="InterPro" id="IPR055346">
    <property type="entry name" value="Fe-S_cluster_assembly_SufBD"/>
</dbReference>
<proteinExistence type="inferred from homology"/>
<gene>
    <name evidence="3" type="ORF">MRX98_08435</name>
</gene>
<feature type="domain" description="SUF system FeS cluster assembly SufBD core" evidence="2">
    <location>
        <begin position="141"/>
        <end position="369"/>
    </location>
</feature>
<accession>A0AA41R0I6</accession>
<dbReference type="Proteomes" id="UP001165427">
    <property type="component" value="Unassembled WGS sequence"/>
</dbReference>